<dbReference type="Gene3D" id="3.30.450.40">
    <property type="match status" value="1"/>
</dbReference>
<dbReference type="Pfam" id="PF00672">
    <property type="entry name" value="HAMP"/>
    <property type="match status" value="1"/>
</dbReference>
<evidence type="ECO:0000313" key="6">
    <source>
        <dbReference type="EMBL" id="MDN5203351.1"/>
    </source>
</evidence>
<dbReference type="InterPro" id="IPR052016">
    <property type="entry name" value="Bact_Sigma-Reg"/>
</dbReference>
<dbReference type="CDD" id="cd18774">
    <property type="entry name" value="PDC2_HK_sensor"/>
    <property type="match status" value="1"/>
</dbReference>
<gene>
    <name evidence="6" type="ORF">QQ008_18335</name>
</gene>
<keyword evidence="7" id="KW-1185">Reference proteome</keyword>
<dbReference type="InterPro" id="IPR001932">
    <property type="entry name" value="PPM-type_phosphatase-like_dom"/>
</dbReference>
<dbReference type="PANTHER" id="PTHR43156:SF9">
    <property type="entry name" value="HAMP DOMAIN-CONTAINING PROTEIN"/>
    <property type="match status" value="1"/>
</dbReference>
<keyword evidence="3" id="KW-0812">Transmembrane</keyword>
<proteinExistence type="predicted"/>
<dbReference type="CDD" id="cd06225">
    <property type="entry name" value="HAMP"/>
    <property type="match status" value="1"/>
</dbReference>
<name>A0ABT8KRK8_9BACT</name>
<dbReference type="PANTHER" id="PTHR43156">
    <property type="entry name" value="STAGE II SPORULATION PROTEIN E-RELATED"/>
    <property type="match status" value="1"/>
</dbReference>
<sequence>MFKKINIGSKITGLVLTAVLLVTIVVSFITFSFNKSALEKRHIEKINAIANLKKDNISLFFGQLESNIGLIQDQSMVKDNFTLLEEFGGLDADSITNIVKYNLSDQISPFARTFPGKLYVTDIDGKLLYTTDEDPENGTKFLEQDKKILSESKKGVFYSDIFKENGEIYLGVGAPLVSTASSQAGSIFLKINMDTIFSQLNDSVGLGETGEILLVDKYSSDKIIYLNPLKFKENGAFSKAADTAMALNSPILLATKADQPGTKYYKDYRGKNTLATWRNIPETTWGLVVKIDESEIRANSGSLLINFLIAGLVIMTLALVISILFSRILITPLLSLKETLQVLSKGILPEKVRKYGDDEIGQMAETTNDLVQALKRTASFAHQIGEGDFAADFQPLSDQDNLGNALINMRDSIQDAEKRDTERNWIVTGVAEIGEILRSHDTLNDLGDDVIAFVTNKIDAIQGAFYVVNDEDEENIFIEIQASYAYNKKKNLKGKFKFAEGLVGQSAAEQATILRTEIPKDYVSITSGILGDQRPSCILLVPLITEEKVYGILEFAGFNKFNPSQIKFVEEISIIIARTVFNIKVNERTRNLLEASQKMSHELQIQQEELQQNAEEMEATQEELRRSNQRLNDQIEEVNRTQKRMQLLLENASEVITIYEEDEKIRYISPSVENILGFTQNEMIGQKDSENIHPAGIESFHDMFKELIATPYKQITIQYKYKTKSEEYIWLEATGTNKLSDPAIQGIIVNSRDITERRLAEEEQRMRSKMQALSENSPDIITRLEEDGSISYINPMIETYAGHDSEYYLNKPLKEIELNDTITDHWLKILQDVTKSNEKVSQEMDFPSVIGDRIMQVNAIPEFDEQSKLESVLLVSHDITDRKLIELEIQSKNKKINDSINYAKRIQGAILPNTRVISQVLPQSFILYKAKDVVSGDFPWFMQVGKEVFIAAVDCTGHGVPGALISLIGYFLLNDIVRSRKINDPGQILDLLDEGVTSTLRQDQDDSRSKDGMDIALCKISVDKQEVEFAGAHRPLYFMKNGELEEIKGNKFAIGGGIYKNQTNFTNHKIKVKKGDSIYFCSDGFPDQFGGPENRKFGPKRTRELIGEIHKKDMTEVHKIMSDQWEDWKGEHKQTDDVLMIGIKF</sequence>
<dbReference type="PROSITE" id="PS50885">
    <property type="entry name" value="HAMP"/>
    <property type="match status" value="1"/>
</dbReference>
<dbReference type="Gene3D" id="1.10.8.500">
    <property type="entry name" value="HAMP domain in histidine kinase"/>
    <property type="match status" value="1"/>
</dbReference>
<dbReference type="SMART" id="SM00304">
    <property type="entry name" value="HAMP"/>
    <property type="match status" value="1"/>
</dbReference>
<dbReference type="Gene3D" id="3.30.450.20">
    <property type="entry name" value="PAS domain"/>
    <property type="match status" value="3"/>
</dbReference>
<dbReference type="InterPro" id="IPR035965">
    <property type="entry name" value="PAS-like_dom_sf"/>
</dbReference>
<dbReference type="InterPro" id="IPR013655">
    <property type="entry name" value="PAS_fold_3"/>
</dbReference>
<feature type="transmembrane region" description="Helical" evidence="3">
    <location>
        <begin position="303"/>
        <end position="325"/>
    </location>
</feature>
<keyword evidence="1" id="KW-0378">Hydrolase</keyword>
<dbReference type="Proteomes" id="UP001172082">
    <property type="component" value="Unassembled WGS sequence"/>
</dbReference>
<feature type="domain" description="PAS" evidence="4">
    <location>
        <begin position="641"/>
        <end position="711"/>
    </location>
</feature>
<evidence type="ECO:0000313" key="7">
    <source>
        <dbReference type="Proteomes" id="UP001172082"/>
    </source>
</evidence>
<keyword evidence="3" id="KW-1133">Transmembrane helix</keyword>
<evidence type="ECO:0000256" key="3">
    <source>
        <dbReference type="SAM" id="Phobius"/>
    </source>
</evidence>
<dbReference type="Pfam" id="PF13185">
    <property type="entry name" value="GAF_2"/>
    <property type="match status" value="1"/>
</dbReference>
<evidence type="ECO:0000256" key="2">
    <source>
        <dbReference type="SAM" id="Coils"/>
    </source>
</evidence>
<comment type="caution">
    <text evidence="6">The sequence shown here is derived from an EMBL/GenBank/DDBJ whole genome shotgun (WGS) entry which is preliminary data.</text>
</comment>
<dbReference type="SMART" id="SM00091">
    <property type="entry name" value="PAS"/>
    <property type="match status" value="2"/>
</dbReference>
<keyword evidence="2" id="KW-0175">Coiled coil</keyword>
<dbReference type="InterPro" id="IPR029016">
    <property type="entry name" value="GAF-like_dom_sf"/>
</dbReference>
<dbReference type="Pfam" id="PF08448">
    <property type="entry name" value="PAS_4"/>
    <property type="match status" value="1"/>
</dbReference>
<dbReference type="Pfam" id="PF08447">
    <property type="entry name" value="PAS_3"/>
    <property type="match status" value="1"/>
</dbReference>
<dbReference type="RefSeq" id="WP_346753375.1">
    <property type="nucleotide sequence ID" value="NZ_JAUJEA010000007.1"/>
</dbReference>
<evidence type="ECO:0000259" key="5">
    <source>
        <dbReference type="PROSITE" id="PS50885"/>
    </source>
</evidence>
<dbReference type="InterPro" id="IPR000014">
    <property type="entry name" value="PAS"/>
</dbReference>
<organism evidence="6 7">
    <name type="scientific">Splendidivirga corallicola</name>
    <dbReference type="NCBI Taxonomy" id="3051826"/>
    <lineage>
        <taxon>Bacteria</taxon>
        <taxon>Pseudomonadati</taxon>
        <taxon>Bacteroidota</taxon>
        <taxon>Cytophagia</taxon>
        <taxon>Cytophagales</taxon>
        <taxon>Splendidivirgaceae</taxon>
        <taxon>Splendidivirga</taxon>
    </lineage>
</organism>
<dbReference type="NCBIfam" id="TIGR00229">
    <property type="entry name" value="sensory_box"/>
    <property type="match status" value="2"/>
</dbReference>
<dbReference type="EMBL" id="JAUJEA010000007">
    <property type="protein sequence ID" value="MDN5203351.1"/>
    <property type="molecule type" value="Genomic_DNA"/>
</dbReference>
<dbReference type="CDD" id="cd00130">
    <property type="entry name" value="PAS"/>
    <property type="match status" value="2"/>
</dbReference>
<dbReference type="Pfam" id="PF07228">
    <property type="entry name" value="SpoIIE"/>
    <property type="match status" value="1"/>
</dbReference>
<accession>A0ABT8KRK8</accession>
<dbReference type="SUPFAM" id="SSF55785">
    <property type="entry name" value="PYP-like sensor domain (PAS domain)"/>
    <property type="match status" value="2"/>
</dbReference>
<dbReference type="InterPro" id="IPR003660">
    <property type="entry name" value="HAMP_dom"/>
</dbReference>
<feature type="domain" description="PAS" evidence="4">
    <location>
        <begin position="766"/>
        <end position="811"/>
    </location>
</feature>
<dbReference type="InterPro" id="IPR036457">
    <property type="entry name" value="PPM-type-like_dom_sf"/>
</dbReference>
<dbReference type="Gene3D" id="3.60.40.10">
    <property type="entry name" value="PPM-type phosphatase domain"/>
    <property type="match status" value="1"/>
</dbReference>
<dbReference type="InterPro" id="IPR013656">
    <property type="entry name" value="PAS_4"/>
</dbReference>
<dbReference type="PROSITE" id="PS50112">
    <property type="entry name" value="PAS"/>
    <property type="match status" value="2"/>
</dbReference>
<reference evidence="6" key="1">
    <citation type="submission" date="2023-06" db="EMBL/GenBank/DDBJ databases">
        <title>Genomic of Parafulvivirga corallium.</title>
        <authorList>
            <person name="Wang G."/>
        </authorList>
    </citation>
    <scope>NUCLEOTIDE SEQUENCE</scope>
    <source>
        <strain evidence="6">BMA10</strain>
    </source>
</reference>
<evidence type="ECO:0000259" key="4">
    <source>
        <dbReference type="PROSITE" id="PS50112"/>
    </source>
</evidence>
<feature type="transmembrane region" description="Helical" evidence="3">
    <location>
        <begin position="12"/>
        <end position="33"/>
    </location>
</feature>
<protein>
    <submittedName>
        <fullName evidence="6">PAS domain S-box protein</fullName>
    </submittedName>
</protein>
<feature type="domain" description="HAMP" evidence="5">
    <location>
        <begin position="327"/>
        <end position="379"/>
    </location>
</feature>
<dbReference type="InterPro" id="IPR003018">
    <property type="entry name" value="GAF"/>
</dbReference>
<evidence type="ECO:0000256" key="1">
    <source>
        <dbReference type="ARBA" id="ARBA00022801"/>
    </source>
</evidence>
<dbReference type="SUPFAM" id="SSF55781">
    <property type="entry name" value="GAF domain-like"/>
    <property type="match status" value="1"/>
</dbReference>
<keyword evidence="3" id="KW-0472">Membrane</keyword>
<feature type="coiled-coil region" evidence="2">
    <location>
        <begin position="593"/>
        <end position="651"/>
    </location>
</feature>